<organism evidence="3 4">
    <name type="scientific">Mediterranea massiliensis</name>
    <dbReference type="NCBI Taxonomy" id="1841865"/>
    <lineage>
        <taxon>Bacteria</taxon>
        <taxon>Pseudomonadati</taxon>
        <taxon>Bacteroidota</taxon>
        <taxon>Bacteroidia</taxon>
        <taxon>Bacteroidales</taxon>
        <taxon>Bacteroidaceae</taxon>
        <taxon>Mediterranea</taxon>
    </lineage>
</organism>
<dbReference type="SUPFAM" id="SSF55729">
    <property type="entry name" value="Acyl-CoA N-acyltransferases (Nat)"/>
    <property type="match status" value="1"/>
</dbReference>
<dbReference type="PANTHER" id="PTHR43328">
    <property type="entry name" value="ACETYLTRANSFERASE-RELATED"/>
    <property type="match status" value="1"/>
</dbReference>
<dbReference type="PROSITE" id="PS51186">
    <property type="entry name" value="GNAT"/>
    <property type="match status" value="1"/>
</dbReference>
<name>A0ABS2E1I3_9BACT</name>
<protein>
    <submittedName>
        <fullName evidence="3">GNAT family N-acetyltransferase</fullName>
    </submittedName>
</protein>
<dbReference type="PANTHER" id="PTHR43328:SF1">
    <property type="entry name" value="N-ACETYLTRANSFERASE DOMAIN-CONTAINING PROTEIN"/>
    <property type="match status" value="1"/>
</dbReference>
<evidence type="ECO:0000259" key="2">
    <source>
        <dbReference type="PROSITE" id="PS51186"/>
    </source>
</evidence>
<accession>A0ABS2E1I3</accession>
<feature type="compositionally biased region" description="Polar residues" evidence="1">
    <location>
        <begin position="7"/>
        <end position="23"/>
    </location>
</feature>
<evidence type="ECO:0000313" key="4">
    <source>
        <dbReference type="Proteomes" id="UP000766986"/>
    </source>
</evidence>
<reference evidence="3 4" key="1">
    <citation type="journal article" date="2021" name="Sci. Rep.">
        <title>The distribution of antibiotic resistance genes in chicken gut microbiota commensals.</title>
        <authorList>
            <person name="Juricova H."/>
            <person name="Matiasovicova J."/>
            <person name="Kubasova T."/>
            <person name="Cejkova D."/>
            <person name="Rychlik I."/>
        </authorList>
    </citation>
    <scope>NUCLEOTIDE SEQUENCE [LARGE SCALE GENOMIC DNA]</scope>
    <source>
        <strain evidence="3 4">An772</strain>
    </source>
</reference>
<comment type="caution">
    <text evidence="3">The sequence shown here is derived from an EMBL/GenBank/DDBJ whole genome shotgun (WGS) entry which is preliminary data.</text>
</comment>
<proteinExistence type="predicted"/>
<evidence type="ECO:0000256" key="1">
    <source>
        <dbReference type="SAM" id="MobiDB-lite"/>
    </source>
</evidence>
<dbReference type="Pfam" id="PF13302">
    <property type="entry name" value="Acetyltransf_3"/>
    <property type="match status" value="1"/>
</dbReference>
<dbReference type="EMBL" id="JACLYZ010000019">
    <property type="protein sequence ID" value="MBM6735463.1"/>
    <property type="molecule type" value="Genomic_DNA"/>
</dbReference>
<keyword evidence="4" id="KW-1185">Reference proteome</keyword>
<sequence>MRKVLPSSLTTQTENKQQTAQQSNCVTPRYRLRPWETSDAPSLAKYLNNKKIWDNCRDRLPFPYTEADARSFIDHATSLQEPSEYCIEINGEAAGNISFMRGTDVECFNAEAGYWLAEPFWNQGIASKALYEALRHYLGATDVVRIFANVYESNIASMRVLEKVGFRKVGILRKACFKNGRYINAHYFELLKEDFV</sequence>
<dbReference type="InterPro" id="IPR016181">
    <property type="entry name" value="Acyl_CoA_acyltransferase"/>
</dbReference>
<gene>
    <name evidence="3" type="ORF">H7U35_09570</name>
</gene>
<dbReference type="Proteomes" id="UP000766986">
    <property type="component" value="Unassembled WGS sequence"/>
</dbReference>
<dbReference type="InterPro" id="IPR000182">
    <property type="entry name" value="GNAT_dom"/>
</dbReference>
<evidence type="ECO:0000313" key="3">
    <source>
        <dbReference type="EMBL" id="MBM6735463.1"/>
    </source>
</evidence>
<feature type="region of interest" description="Disordered" evidence="1">
    <location>
        <begin position="1"/>
        <end position="23"/>
    </location>
</feature>
<feature type="domain" description="N-acetyltransferase" evidence="2">
    <location>
        <begin position="30"/>
        <end position="189"/>
    </location>
</feature>
<dbReference type="Gene3D" id="3.40.630.30">
    <property type="match status" value="1"/>
</dbReference>